<comment type="caution">
    <text evidence="1">The sequence shown here is derived from an EMBL/GenBank/DDBJ whole genome shotgun (WGS) entry which is preliminary data.</text>
</comment>
<dbReference type="AlphaFoldDB" id="A0AAE0Z2N7"/>
<evidence type="ECO:0000313" key="2">
    <source>
        <dbReference type="Proteomes" id="UP001283361"/>
    </source>
</evidence>
<dbReference type="PROSITE" id="PS51257">
    <property type="entry name" value="PROKAR_LIPOPROTEIN"/>
    <property type="match status" value="1"/>
</dbReference>
<keyword evidence="2" id="KW-1185">Reference proteome</keyword>
<sequence>MVSRKKFIPLHTNLAVISCQPGNDPIEKNHCRILGGYLFICPTPLTEVFSRLPLSVTYIDRKQYNANRSSQSARGIVRTTYNPWKVAGLRPPRLQLCGFNSFLVEAPPAILDI</sequence>
<name>A0AAE0Z2N7_9GAST</name>
<organism evidence="1 2">
    <name type="scientific">Elysia crispata</name>
    <name type="common">lettuce slug</name>
    <dbReference type="NCBI Taxonomy" id="231223"/>
    <lineage>
        <taxon>Eukaryota</taxon>
        <taxon>Metazoa</taxon>
        <taxon>Spiralia</taxon>
        <taxon>Lophotrochozoa</taxon>
        <taxon>Mollusca</taxon>
        <taxon>Gastropoda</taxon>
        <taxon>Heterobranchia</taxon>
        <taxon>Euthyneura</taxon>
        <taxon>Panpulmonata</taxon>
        <taxon>Sacoglossa</taxon>
        <taxon>Placobranchoidea</taxon>
        <taxon>Plakobranchidae</taxon>
        <taxon>Elysia</taxon>
    </lineage>
</organism>
<accession>A0AAE0Z2N7</accession>
<protein>
    <submittedName>
        <fullName evidence="1">Uncharacterized protein</fullName>
    </submittedName>
</protein>
<dbReference type="EMBL" id="JAWDGP010004851">
    <property type="protein sequence ID" value="KAK3761724.1"/>
    <property type="molecule type" value="Genomic_DNA"/>
</dbReference>
<dbReference type="Proteomes" id="UP001283361">
    <property type="component" value="Unassembled WGS sequence"/>
</dbReference>
<reference evidence="1" key="1">
    <citation type="journal article" date="2023" name="G3 (Bethesda)">
        <title>A reference genome for the long-term kleptoplast-retaining sea slug Elysia crispata morphotype clarki.</title>
        <authorList>
            <person name="Eastman K.E."/>
            <person name="Pendleton A.L."/>
            <person name="Shaikh M.A."/>
            <person name="Suttiyut T."/>
            <person name="Ogas R."/>
            <person name="Tomko P."/>
            <person name="Gavelis G."/>
            <person name="Widhalm J.R."/>
            <person name="Wisecaver J.H."/>
        </authorList>
    </citation>
    <scope>NUCLEOTIDE SEQUENCE</scope>
    <source>
        <strain evidence="1">ECLA1</strain>
    </source>
</reference>
<evidence type="ECO:0000313" key="1">
    <source>
        <dbReference type="EMBL" id="KAK3761724.1"/>
    </source>
</evidence>
<proteinExistence type="predicted"/>
<gene>
    <name evidence="1" type="ORF">RRG08_016156</name>
</gene>